<feature type="transmembrane region" description="Helical" evidence="7">
    <location>
        <begin position="39"/>
        <end position="56"/>
    </location>
</feature>
<evidence type="ECO:0000313" key="10">
    <source>
        <dbReference type="Proteomes" id="UP001139104"/>
    </source>
</evidence>
<feature type="domain" description="Peptidase S54 rhomboid" evidence="8">
    <location>
        <begin position="92"/>
        <end position="250"/>
    </location>
</feature>
<keyword evidence="10" id="KW-1185">Reference proteome</keyword>
<evidence type="ECO:0000256" key="3">
    <source>
        <dbReference type="ARBA" id="ARBA00022519"/>
    </source>
</evidence>
<reference evidence="9" key="1">
    <citation type="journal article" date="2022" name="ISME J.">
        <title>Identification of active gaseous-alkane degraders at natural gas seeps.</title>
        <authorList>
            <person name="Farhan Ul Haque M."/>
            <person name="Hernandez M."/>
            <person name="Crombie A.T."/>
            <person name="Murrell J.C."/>
        </authorList>
    </citation>
    <scope>NUCLEOTIDE SEQUENCE</scope>
    <source>
        <strain evidence="9">PC2</strain>
    </source>
</reference>
<keyword evidence="9" id="KW-0645">Protease</keyword>
<dbReference type="Proteomes" id="UP001139104">
    <property type="component" value="Unassembled WGS sequence"/>
</dbReference>
<dbReference type="GO" id="GO:0008233">
    <property type="term" value="F:peptidase activity"/>
    <property type="evidence" value="ECO:0007669"/>
    <property type="project" value="UniProtKB-KW"/>
</dbReference>
<feature type="transmembrane region" description="Helical" evidence="7">
    <location>
        <begin position="205"/>
        <end position="226"/>
    </location>
</feature>
<keyword evidence="9" id="KW-0378">Hydrolase</keyword>
<evidence type="ECO:0000256" key="7">
    <source>
        <dbReference type="SAM" id="Phobius"/>
    </source>
</evidence>
<evidence type="ECO:0000256" key="6">
    <source>
        <dbReference type="ARBA" id="ARBA00023136"/>
    </source>
</evidence>
<evidence type="ECO:0000256" key="5">
    <source>
        <dbReference type="ARBA" id="ARBA00022989"/>
    </source>
</evidence>
<keyword evidence="6 7" id="KW-0472">Membrane</keyword>
<dbReference type="GO" id="GO:0006508">
    <property type="term" value="P:proteolysis"/>
    <property type="evidence" value="ECO:0007669"/>
    <property type="project" value="UniProtKB-KW"/>
</dbReference>
<feature type="transmembrane region" description="Helical" evidence="7">
    <location>
        <begin position="131"/>
        <end position="149"/>
    </location>
</feature>
<dbReference type="Pfam" id="PF01694">
    <property type="entry name" value="Rhomboid"/>
    <property type="match status" value="1"/>
</dbReference>
<evidence type="ECO:0000256" key="4">
    <source>
        <dbReference type="ARBA" id="ARBA00022692"/>
    </source>
</evidence>
<evidence type="ECO:0000313" key="9">
    <source>
        <dbReference type="EMBL" id="MCI4684267.1"/>
    </source>
</evidence>
<feature type="transmembrane region" description="Helical" evidence="7">
    <location>
        <begin position="12"/>
        <end position="33"/>
    </location>
</feature>
<keyword evidence="2" id="KW-1003">Cell membrane</keyword>
<accession>A0ABS9Z9L2</accession>
<keyword evidence="5 7" id="KW-1133">Transmembrane helix</keyword>
<dbReference type="InterPro" id="IPR035952">
    <property type="entry name" value="Rhomboid-like_sf"/>
</dbReference>
<keyword evidence="4 7" id="KW-0812">Transmembrane</keyword>
<dbReference type="RefSeq" id="WP_243068170.1">
    <property type="nucleotide sequence ID" value="NZ_JAIVFK010000035.1"/>
</dbReference>
<dbReference type="InterPro" id="IPR022764">
    <property type="entry name" value="Peptidase_S54_rhomboid_dom"/>
</dbReference>
<organism evidence="9 10">
    <name type="scientific">Candidatus Rhodoblastus alkanivorans</name>
    <dbReference type="NCBI Taxonomy" id="2954117"/>
    <lineage>
        <taxon>Bacteria</taxon>
        <taxon>Pseudomonadati</taxon>
        <taxon>Pseudomonadota</taxon>
        <taxon>Alphaproteobacteria</taxon>
        <taxon>Hyphomicrobiales</taxon>
        <taxon>Rhodoblastaceae</taxon>
        <taxon>Rhodoblastus</taxon>
    </lineage>
</organism>
<dbReference type="EMBL" id="JAIVFP010000001">
    <property type="protein sequence ID" value="MCI4684267.1"/>
    <property type="molecule type" value="Genomic_DNA"/>
</dbReference>
<name>A0ABS9Z9L2_9HYPH</name>
<feature type="transmembrane region" description="Helical" evidence="7">
    <location>
        <begin position="155"/>
        <end position="176"/>
    </location>
</feature>
<protein>
    <submittedName>
        <fullName evidence="9">Rhomboid family intramembrane serine protease</fullName>
    </submittedName>
</protein>
<evidence type="ECO:0000259" key="8">
    <source>
        <dbReference type="Pfam" id="PF01694"/>
    </source>
</evidence>
<feature type="transmembrane region" description="Helical" evidence="7">
    <location>
        <begin position="232"/>
        <end position="251"/>
    </location>
</feature>
<evidence type="ECO:0000256" key="2">
    <source>
        <dbReference type="ARBA" id="ARBA00022475"/>
    </source>
</evidence>
<sequence length="257" mass="27767">MRERKREPIFNLPAVVVLLLAVLTIIQIARSLISPELDSAIIAIFGFVPARFTFLVDQGAVLSHLTEVARHSELEGQIGQFFLTYAPPGWLWFTPLSYAFLHGDKTHVIFNGIWLAAFGSPVARRFGAGPFLLLGAVGSVAGAFAYLAVHPAELSPMIGASAAISAFMGAAARFVFPLGDFYRVGAEPAPPLLTYREMLANRQTMAFVVIWFVSNLLIGMGAQAFGFSEAPIAWQAHIGGFLAGLFLAPIFDKGRKA</sequence>
<gene>
    <name evidence="9" type="ORF">K2U94_16105</name>
</gene>
<dbReference type="SUPFAM" id="SSF144091">
    <property type="entry name" value="Rhomboid-like"/>
    <property type="match status" value="1"/>
</dbReference>
<dbReference type="Gene3D" id="1.20.1540.10">
    <property type="entry name" value="Rhomboid-like"/>
    <property type="match status" value="1"/>
</dbReference>
<proteinExistence type="predicted"/>
<evidence type="ECO:0000256" key="1">
    <source>
        <dbReference type="ARBA" id="ARBA00004141"/>
    </source>
</evidence>
<comment type="caution">
    <text evidence="9">The sequence shown here is derived from an EMBL/GenBank/DDBJ whole genome shotgun (WGS) entry which is preliminary data.</text>
</comment>
<dbReference type="PANTHER" id="PTHR43066:SF26">
    <property type="entry name" value="RHOMBOID PROTEASE GLPG"/>
    <property type="match status" value="1"/>
</dbReference>
<comment type="subcellular location">
    <subcellularLocation>
        <location evidence="1">Membrane</location>
        <topology evidence="1">Multi-pass membrane protein</topology>
    </subcellularLocation>
</comment>
<dbReference type="PANTHER" id="PTHR43066">
    <property type="entry name" value="RHOMBOID-RELATED PROTEIN"/>
    <property type="match status" value="1"/>
</dbReference>
<keyword evidence="3" id="KW-0997">Cell inner membrane</keyword>